<dbReference type="EMBL" id="AE009952">
    <property type="protein sequence ID" value="AAM84634.1"/>
    <property type="molecule type" value="Genomic_DNA"/>
</dbReference>
<evidence type="ECO:0000313" key="2">
    <source>
        <dbReference type="Proteomes" id="UP000002490"/>
    </source>
</evidence>
<dbReference type="KEGG" id="ypk:y1053"/>
<dbReference type="RefSeq" id="WP_011055341.1">
    <property type="nucleotide sequence ID" value="NZ_CP063303.2"/>
</dbReference>
<dbReference type="Proteomes" id="UP000002490">
    <property type="component" value="Chromosome"/>
</dbReference>
<proteinExistence type="predicted"/>
<accession>Q8CLL7</accession>
<dbReference type="DNASU" id="1146000"/>
<dbReference type="HOGENOM" id="CLU_2541836_0_0_6"/>
<protein>
    <submittedName>
        <fullName evidence="1">Uncharacterized protein</fullName>
    </submittedName>
</protein>
<evidence type="ECO:0000313" key="1">
    <source>
        <dbReference type="EMBL" id="AAM84634.1"/>
    </source>
</evidence>
<sequence length="83" mass="9476">MGTSTFIPDAKADIPNTKVEENNNKTIITRVNIVWRQNRNGSNNAIRALDDTNNDKEGEESRVLNLLLIFELHLNREAEILSR</sequence>
<dbReference type="AlphaFoldDB" id="Q8CLL7"/>
<gene>
    <name evidence="1" type="ordered locus">y1053</name>
</gene>
<organism evidence="1 2">
    <name type="scientific">Yersinia pestis</name>
    <dbReference type="NCBI Taxonomy" id="632"/>
    <lineage>
        <taxon>Bacteria</taxon>
        <taxon>Pseudomonadati</taxon>
        <taxon>Pseudomonadota</taxon>
        <taxon>Gammaproteobacteria</taxon>
        <taxon>Enterobacterales</taxon>
        <taxon>Yersiniaceae</taxon>
        <taxon>Yersinia</taxon>
    </lineage>
</organism>
<reference evidence="1 2" key="1">
    <citation type="journal article" date="2002" name="J. Bacteriol.">
        <title>Genome sequence of Yersinia pestis KIM.</title>
        <authorList>
            <person name="Deng W."/>
            <person name="Burland V."/>
            <person name="Plunkett G.III."/>
            <person name="Boutin A."/>
            <person name="Mayhew G.F."/>
            <person name="Liss P."/>
            <person name="Perna N.T."/>
            <person name="Rose D.J."/>
            <person name="Mau B."/>
            <person name="Zhou S."/>
            <person name="Schwartz D.C."/>
            <person name="Fetherston J.D."/>
            <person name="Lindler L.E."/>
            <person name="Brubaker R.R."/>
            <person name="Plana G.V."/>
            <person name="Straley S.C."/>
            <person name="McDonough K.A."/>
            <person name="Nilles M.L."/>
            <person name="Matson J.S."/>
            <person name="Blattner F.R."/>
            <person name="Perry R.D."/>
        </authorList>
    </citation>
    <scope>NUCLEOTIDE SEQUENCE [LARGE SCALE GENOMIC DNA]</scope>
    <source>
        <strain evidence="2">KIM10+ / Biovar Mediaevalis</strain>
    </source>
</reference>
<name>Q8CLL7_YERPE</name>